<comment type="caution">
    <text evidence="1">The sequence shown here is derived from an EMBL/GenBank/DDBJ whole genome shotgun (WGS) entry which is preliminary data.</text>
</comment>
<dbReference type="EMBL" id="VWCJ01000009">
    <property type="protein sequence ID" value="KAA4995679.1"/>
    <property type="molecule type" value="Genomic_DNA"/>
</dbReference>
<dbReference type="RefSeq" id="WP_032564111.1">
    <property type="nucleotide sequence ID" value="NZ_CAAKNW010000148.1"/>
</dbReference>
<evidence type="ECO:0000313" key="1">
    <source>
        <dbReference type="EMBL" id="KAA4995679.1"/>
    </source>
</evidence>
<proteinExistence type="predicted"/>
<dbReference type="Proteomes" id="UP000460666">
    <property type="component" value="Unassembled WGS sequence"/>
</dbReference>
<evidence type="ECO:0000313" key="2">
    <source>
        <dbReference type="Proteomes" id="UP000460666"/>
    </source>
</evidence>
<dbReference type="SUPFAM" id="SSF81301">
    <property type="entry name" value="Nucleotidyltransferase"/>
    <property type="match status" value="1"/>
</dbReference>
<reference evidence="1 2" key="1">
    <citation type="journal article" date="2019" name="Nat. Med.">
        <title>A library of human gut bacterial isolates paired with longitudinal multiomics data enables mechanistic microbiome research.</title>
        <authorList>
            <person name="Poyet M."/>
            <person name="Groussin M."/>
            <person name="Gibbons S.M."/>
            <person name="Avila-Pacheco J."/>
            <person name="Jiang X."/>
            <person name="Kearney S.M."/>
            <person name="Perrotta A.R."/>
            <person name="Berdy B."/>
            <person name="Zhao S."/>
            <person name="Lieberman T.D."/>
            <person name="Swanson P.K."/>
            <person name="Smith M."/>
            <person name="Roesemann S."/>
            <person name="Alexander J.E."/>
            <person name="Rich S.A."/>
            <person name="Livny J."/>
            <person name="Vlamakis H."/>
            <person name="Clish C."/>
            <person name="Bullock K."/>
            <person name="Deik A."/>
            <person name="Scott J."/>
            <person name="Pierce K.A."/>
            <person name="Xavier R.J."/>
            <person name="Alm E.J."/>
        </authorList>
    </citation>
    <scope>NUCLEOTIDE SEQUENCE [LARGE SCALE GENOMIC DNA]</scope>
    <source>
        <strain evidence="1 2">BIOML-A46</strain>
    </source>
</reference>
<protein>
    <submittedName>
        <fullName evidence="1">Uncharacterized protein</fullName>
    </submittedName>
</protein>
<dbReference type="InterPro" id="IPR043519">
    <property type="entry name" value="NT_sf"/>
</dbReference>
<dbReference type="AlphaFoldDB" id="A0A5M5QNB6"/>
<accession>A0A5M5QNB6</accession>
<organism evidence="1 2">
    <name type="scientific">Bacteroides fragilis</name>
    <dbReference type="NCBI Taxonomy" id="817"/>
    <lineage>
        <taxon>Bacteria</taxon>
        <taxon>Pseudomonadati</taxon>
        <taxon>Bacteroidota</taxon>
        <taxon>Bacteroidia</taxon>
        <taxon>Bacteroidales</taxon>
        <taxon>Bacteroidaceae</taxon>
        <taxon>Bacteroides</taxon>
    </lineage>
</organism>
<dbReference type="Gene3D" id="3.30.460.10">
    <property type="entry name" value="Beta Polymerase, domain 2"/>
    <property type="match status" value="1"/>
</dbReference>
<sequence length="222" mass="26343">MKHLEVAHTVVDFLHKSFPDASIALGGSVAEFFFRKDSDLDILFMKASITGAYLVTFKYDGLEVTIFIISKQHIYRDFQKYLYGYHNMPLTFVSSSRGIYDPLHLIKDLQKYLNDIIERRVLLRTMLVDNLKNEILEICNIDHDECIEKKKSVFMVCNRLIQLFYLAHYPHRITTKSEGRNPFIFLEKTDYVLYNFIRKILPYNWESYSLLRKDINKILDSY</sequence>
<name>A0A5M5QNB6_BACFG</name>
<gene>
    <name evidence="1" type="ORF">F2Z89_14340</name>
</gene>